<keyword evidence="7" id="KW-0723">Serine/threonine-protein kinase</keyword>
<keyword evidence="12" id="KW-0966">Cell projection</keyword>
<comment type="catalytic activity">
    <reaction evidence="14">
        <text>L-seryl-[protein] + ATP = O-phospho-L-seryl-[protein] + ADP + H(+)</text>
        <dbReference type="Rhea" id="RHEA:17989"/>
        <dbReference type="Rhea" id="RHEA-COMP:9863"/>
        <dbReference type="Rhea" id="RHEA-COMP:11604"/>
        <dbReference type="ChEBI" id="CHEBI:15378"/>
        <dbReference type="ChEBI" id="CHEBI:29999"/>
        <dbReference type="ChEBI" id="CHEBI:30616"/>
        <dbReference type="ChEBI" id="CHEBI:83421"/>
        <dbReference type="ChEBI" id="CHEBI:456216"/>
        <dbReference type="EC" id="2.7.11.1"/>
    </reaction>
</comment>
<evidence type="ECO:0000256" key="16">
    <source>
        <dbReference type="SAM" id="MobiDB-lite"/>
    </source>
</evidence>
<accession>A0A8H7R4B7</accession>
<dbReference type="PROSITE" id="PS00108">
    <property type="entry name" value="PROTEIN_KINASE_ST"/>
    <property type="match status" value="1"/>
</dbReference>
<evidence type="ECO:0000256" key="15">
    <source>
        <dbReference type="PROSITE-ProRule" id="PRU10141"/>
    </source>
</evidence>
<evidence type="ECO:0000256" key="3">
    <source>
        <dbReference type="ARBA" id="ARBA00008874"/>
    </source>
</evidence>
<feature type="compositionally biased region" description="Polar residues" evidence="16">
    <location>
        <begin position="168"/>
        <end position="187"/>
    </location>
</feature>
<dbReference type="GO" id="GO:0005829">
    <property type="term" value="C:cytosol"/>
    <property type="evidence" value="ECO:0007669"/>
    <property type="project" value="UniProtKB-ARBA"/>
</dbReference>
<feature type="region of interest" description="Disordered" evidence="16">
    <location>
        <begin position="201"/>
        <end position="223"/>
    </location>
</feature>
<dbReference type="InterPro" id="IPR017441">
    <property type="entry name" value="Protein_kinase_ATP_BS"/>
</dbReference>
<dbReference type="InterPro" id="IPR000719">
    <property type="entry name" value="Prot_kinase_dom"/>
</dbReference>
<dbReference type="Pfam" id="PF00069">
    <property type="entry name" value="Pkinase"/>
    <property type="match status" value="1"/>
</dbReference>
<dbReference type="Pfam" id="PF00786">
    <property type="entry name" value="PBD"/>
    <property type="match status" value="1"/>
</dbReference>
<reference evidence="19" key="1">
    <citation type="submission" date="2020-12" db="EMBL/GenBank/DDBJ databases">
        <title>Metabolic potential, ecology and presence of endohyphal bacteria is reflected in genomic diversity of Mucoromycotina.</title>
        <authorList>
            <person name="Muszewska A."/>
            <person name="Okrasinska A."/>
            <person name="Steczkiewicz K."/>
            <person name="Drgas O."/>
            <person name="Orlowska M."/>
            <person name="Perlinska-Lenart U."/>
            <person name="Aleksandrzak-Piekarczyk T."/>
            <person name="Szatraj K."/>
            <person name="Zielenkiewicz U."/>
            <person name="Pilsyk S."/>
            <person name="Malc E."/>
            <person name="Mieczkowski P."/>
            <person name="Kruszewska J.S."/>
            <person name="Biernat P."/>
            <person name="Pawlowska J."/>
        </authorList>
    </citation>
    <scope>NUCLEOTIDE SEQUENCE</scope>
    <source>
        <strain evidence="19">CBS 226.32</strain>
    </source>
</reference>
<evidence type="ECO:0000256" key="2">
    <source>
        <dbReference type="ARBA" id="ARBA00004496"/>
    </source>
</evidence>
<dbReference type="SUPFAM" id="SSF56112">
    <property type="entry name" value="Protein kinase-like (PK-like)"/>
    <property type="match status" value="1"/>
</dbReference>
<dbReference type="InterPro" id="IPR008271">
    <property type="entry name" value="Ser/Thr_kinase_AS"/>
</dbReference>
<dbReference type="Proteomes" id="UP000650833">
    <property type="component" value="Unassembled WGS sequence"/>
</dbReference>
<dbReference type="GO" id="GO:0016477">
    <property type="term" value="P:cell migration"/>
    <property type="evidence" value="ECO:0007669"/>
    <property type="project" value="UniProtKB-ARBA"/>
</dbReference>
<evidence type="ECO:0000259" key="17">
    <source>
        <dbReference type="PROSITE" id="PS50011"/>
    </source>
</evidence>
<organism evidence="19 20">
    <name type="scientific">Mucor plumbeus</name>
    <dbReference type="NCBI Taxonomy" id="97098"/>
    <lineage>
        <taxon>Eukaryota</taxon>
        <taxon>Fungi</taxon>
        <taxon>Fungi incertae sedis</taxon>
        <taxon>Mucoromycota</taxon>
        <taxon>Mucoromycotina</taxon>
        <taxon>Mucoromycetes</taxon>
        <taxon>Mucorales</taxon>
        <taxon>Mucorineae</taxon>
        <taxon>Mucoraceae</taxon>
        <taxon>Mucor</taxon>
    </lineage>
</organism>
<comment type="similarity">
    <text evidence="3">Belongs to the protein kinase superfamily. STE Ser/Thr protein kinase family. STE20 subfamily.</text>
</comment>
<dbReference type="SMART" id="SM00285">
    <property type="entry name" value="PBD"/>
    <property type="match status" value="1"/>
</dbReference>
<evidence type="ECO:0000313" key="20">
    <source>
        <dbReference type="Proteomes" id="UP000650833"/>
    </source>
</evidence>
<dbReference type="GO" id="GO:0005524">
    <property type="term" value="F:ATP binding"/>
    <property type="evidence" value="ECO:0007669"/>
    <property type="project" value="UniProtKB-UniRule"/>
</dbReference>
<feature type="region of interest" description="Disordered" evidence="16">
    <location>
        <begin position="267"/>
        <end position="298"/>
    </location>
</feature>
<keyword evidence="20" id="KW-1185">Reference proteome</keyword>
<dbReference type="CDD" id="cd06614">
    <property type="entry name" value="STKc_PAK"/>
    <property type="match status" value="1"/>
</dbReference>
<dbReference type="InterPro" id="IPR033923">
    <property type="entry name" value="PAK_BD"/>
</dbReference>
<keyword evidence="9 15" id="KW-0547">Nucleotide-binding</keyword>
<evidence type="ECO:0000256" key="5">
    <source>
        <dbReference type="ARBA" id="ARBA00022473"/>
    </source>
</evidence>
<dbReference type="Gene3D" id="1.10.510.10">
    <property type="entry name" value="Transferase(Phosphotransferase) domain 1"/>
    <property type="match status" value="1"/>
</dbReference>
<evidence type="ECO:0000256" key="8">
    <source>
        <dbReference type="ARBA" id="ARBA00022679"/>
    </source>
</evidence>
<dbReference type="OrthoDB" id="248923at2759"/>
<feature type="domain" description="CRIB" evidence="18">
    <location>
        <begin position="89"/>
        <end position="102"/>
    </location>
</feature>
<dbReference type="PANTHER" id="PTHR45832:SF22">
    <property type="entry name" value="SERINE_THREONINE-PROTEIN KINASE SAMKA-RELATED"/>
    <property type="match status" value="1"/>
</dbReference>
<dbReference type="GO" id="GO:0004674">
    <property type="term" value="F:protein serine/threonine kinase activity"/>
    <property type="evidence" value="ECO:0007669"/>
    <property type="project" value="UniProtKB-KW"/>
</dbReference>
<feature type="region of interest" description="Disordered" evidence="16">
    <location>
        <begin position="1"/>
        <end position="47"/>
    </location>
</feature>
<protein>
    <recommendedName>
        <fullName evidence="4">non-specific serine/threonine protein kinase</fullName>
        <ecNumber evidence="4">2.7.11.1</ecNumber>
    </recommendedName>
</protein>
<dbReference type="Gene3D" id="3.90.810.10">
    <property type="entry name" value="CRIB domain"/>
    <property type="match status" value="1"/>
</dbReference>
<dbReference type="GO" id="GO:0009791">
    <property type="term" value="P:post-embryonic development"/>
    <property type="evidence" value="ECO:0007669"/>
    <property type="project" value="UniProtKB-ARBA"/>
</dbReference>
<dbReference type="PROSITE" id="PS50108">
    <property type="entry name" value="CRIB"/>
    <property type="match status" value="1"/>
</dbReference>
<evidence type="ECO:0000256" key="6">
    <source>
        <dbReference type="ARBA" id="ARBA00022490"/>
    </source>
</evidence>
<dbReference type="EC" id="2.7.11.1" evidence="4"/>
<evidence type="ECO:0000256" key="10">
    <source>
        <dbReference type="ARBA" id="ARBA00022777"/>
    </source>
</evidence>
<sequence>MSKLPKLVTTNLDSNSHQKGEQTPSTLLQSPVTPSNNGHNRPPFTGTEKFREKTKFKGVIDKFMGNFNVDFLSKDNNNVSTKAAPPMDISTPYNTVHVTHVGFDSNTGEFTGLPKEWQNLLTQSGITKQEQENNPQAVIHAIEFFQGATQQTIEDGVWNKIPKTISSASVSTNEDDPQQQNRNSSSESIKKTLRRFSTLRITKSREENNGGLVSAMTTETTTAKENHEVMSLTKKLPEDDDVRSINSESTASLGEEFGERESDLPELTLMKNESHSVSTTGPPGTVKSRPKNQKKGMRDEDVIRKLQELCFNSDPLLIYSNMLKIGQGASGGVFIAHRQDSAMPVAIKQMNLEKQPKKELIINEIMVMKRSQQKNIVNFIESYLWNGDLWVVMEYMEGGSLTDVVTCNMIMEGQIAAICKEVLEGLKHLHANGVIHRDIKSDNVLLSMQGDIKLTDFGFCAQLHEPTSKRTTLVGTPYWMAPEVVTRKAYDQKVDIWSLGILAIEMIEGEPPYLNENPLRALYLIANNGTPDLQNPESLSDIFKDFLFLCLQVDPSFRPSAAELLRHPFLRKADPLYTLSPLIKAAKDTIQQQQQN</sequence>
<keyword evidence="11 15" id="KW-0067">ATP-binding</keyword>
<evidence type="ECO:0000256" key="11">
    <source>
        <dbReference type="ARBA" id="ARBA00022840"/>
    </source>
</evidence>
<dbReference type="FunFam" id="3.90.810.10:FF:000005">
    <property type="entry name" value="Non-specific serine/threonine protein kinase"/>
    <property type="match status" value="1"/>
</dbReference>
<keyword evidence="10" id="KW-0418">Kinase</keyword>
<evidence type="ECO:0000256" key="12">
    <source>
        <dbReference type="ARBA" id="ARBA00023273"/>
    </source>
</evidence>
<proteinExistence type="inferred from homology"/>
<dbReference type="PANTHER" id="PTHR45832">
    <property type="entry name" value="SERINE/THREONINE-PROTEIN KINASE SAMKA-RELATED-RELATED"/>
    <property type="match status" value="1"/>
</dbReference>
<keyword evidence="6" id="KW-0963">Cytoplasm</keyword>
<evidence type="ECO:0000256" key="1">
    <source>
        <dbReference type="ARBA" id="ARBA00004316"/>
    </source>
</evidence>
<comment type="subcellular location">
    <subcellularLocation>
        <location evidence="1">Cell projection</location>
    </subcellularLocation>
    <subcellularLocation>
        <location evidence="2">Cytoplasm</location>
    </subcellularLocation>
</comment>
<feature type="region of interest" description="Disordered" evidence="16">
    <location>
        <begin position="168"/>
        <end position="189"/>
    </location>
</feature>
<evidence type="ECO:0000256" key="7">
    <source>
        <dbReference type="ARBA" id="ARBA00022527"/>
    </source>
</evidence>
<feature type="compositionally biased region" description="Polar residues" evidence="16">
    <location>
        <begin position="8"/>
        <end position="39"/>
    </location>
</feature>
<evidence type="ECO:0000313" key="19">
    <source>
        <dbReference type="EMBL" id="KAG2203340.1"/>
    </source>
</evidence>
<evidence type="ECO:0000256" key="13">
    <source>
        <dbReference type="ARBA" id="ARBA00047899"/>
    </source>
</evidence>
<dbReference type="GO" id="GO:0042995">
    <property type="term" value="C:cell projection"/>
    <property type="evidence" value="ECO:0007669"/>
    <property type="project" value="UniProtKB-SubCell"/>
</dbReference>
<dbReference type="FunFam" id="3.30.200.20:FF:000705">
    <property type="entry name" value="Non-specific serine/threonine protein kinase"/>
    <property type="match status" value="1"/>
</dbReference>
<dbReference type="FunFam" id="1.10.510.10:FF:000011">
    <property type="entry name" value="Non-specific serine/threonine protein kinase"/>
    <property type="match status" value="1"/>
</dbReference>
<gene>
    <name evidence="19" type="ORF">INT46_000606</name>
</gene>
<dbReference type="AlphaFoldDB" id="A0A8H7R4B7"/>
<evidence type="ECO:0000256" key="9">
    <source>
        <dbReference type="ARBA" id="ARBA00022741"/>
    </source>
</evidence>
<dbReference type="GO" id="GO:0005886">
    <property type="term" value="C:plasma membrane"/>
    <property type="evidence" value="ECO:0007669"/>
    <property type="project" value="UniProtKB-ARBA"/>
</dbReference>
<keyword evidence="5" id="KW-0217">Developmental protein</keyword>
<feature type="domain" description="Protein kinase" evidence="17">
    <location>
        <begin position="319"/>
        <end position="570"/>
    </location>
</feature>
<evidence type="ECO:0000256" key="4">
    <source>
        <dbReference type="ARBA" id="ARBA00012513"/>
    </source>
</evidence>
<dbReference type="SMART" id="SM00220">
    <property type="entry name" value="S_TKc"/>
    <property type="match status" value="1"/>
</dbReference>
<keyword evidence="8" id="KW-0808">Transferase</keyword>
<dbReference type="Gene3D" id="3.30.200.20">
    <property type="entry name" value="Phosphorylase Kinase, domain 1"/>
    <property type="match status" value="1"/>
</dbReference>
<evidence type="ECO:0000256" key="14">
    <source>
        <dbReference type="ARBA" id="ARBA00048679"/>
    </source>
</evidence>
<dbReference type="InterPro" id="IPR036936">
    <property type="entry name" value="CRIB_dom_sf"/>
</dbReference>
<comment type="catalytic activity">
    <reaction evidence="13">
        <text>L-threonyl-[protein] + ATP = O-phospho-L-threonyl-[protein] + ADP + H(+)</text>
        <dbReference type="Rhea" id="RHEA:46608"/>
        <dbReference type="Rhea" id="RHEA-COMP:11060"/>
        <dbReference type="Rhea" id="RHEA-COMP:11605"/>
        <dbReference type="ChEBI" id="CHEBI:15378"/>
        <dbReference type="ChEBI" id="CHEBI:30013"/>
        <dbReference type="ChEBI" id="CHEBI:30616"/>
        <dbReference type="ChEBI" id="CHEBI:61977"/>
        <dbReference type="ChEBI" id="CHEBI:456216"/>
        <dbReference type="EC" id="2.7.11.1"/>
    </reaction>
</comment>
<dbReference type="EMBL" id="JAEPRC010000230">
    <property type="protein sequence ID" value="KAG2203340.1"/>
    <property type="molecule type" value="Genomic_DNA"/>
</dbReference>
<dbReference type="PROSITE" id="PS50011">
    <property type="entry name" value="PROTEIN_KINASE_DOM"/>
    <property type="match status" value="1"/>
</dbReference>
<dbReference type="PROSITE" id="PS00107">
    <property type="entry name" value="PROTEIN_KINASE_ATP"/>
    <property type="match status" value="1"/>
</dbReference>
<feature type="binding site" evidence="15">
    <location>
        <position position="348"/>
    </location>
    <ligand>
        <name>ATP</name>
        <dbReference type="ChEBI" id="CHEBI:30616"/>
    </ligand>
</feature>
<dbReference type="CDD" id="cd01093">
    <property type="entry name" value="CRIB_PAK_like"/>
    <property type="match status" value="1"/>
</dbReference>
<dbReference type="InterPro" id="IPR011009">
    <property type="entry name" value="Kinase-like_dom_sf"/>
</dbReference>
<dbReference type="InterPro" id="IPR000095">
    <property type="entry name" value="CRIB_dom"/>
</dbReference>
<evidence type="ECO:0000259" key="18">
    <source>
        <dbReference type="PROSITE" id="PS50108"/>
    </source>
</evidence>
<name>A0A8H7R4B7_9FUNG</name>
<dbReference type="InterPro" id="IPR051931">
    <property type="entry name" value="PAK3-like"/>
</dbReference>
<comment type="caution">
    <text evidence="19">The sequence shown here is derived from an EMBL/GenBank/DDBJ whole genome shotgun (WGS) entry which is preliminary data.</text>
</comment>